<gene>
    <name evidence="2" type="ORF">QPX42_07055</name>
</gene>
<sequence>MMTSQVISATTKFNHTADVSRVRHQKLLDSAVLLVEQAREQFRAGEDVRALELAYMAGLRLAGARVALSPVERKRRKPSSAWGQLALVDAEAERWAQRFQQFSGIRRDIDLGQAVEVSQLQVISLIKLASDFLTEVSSVALVARSAA</sequence>
<evidence type="ECO:0000313" key="3">
    <source>
        <dbReference type="Proteomes" id="UP001224412"/>
    </source>
</evidence>
<dbReference type="InterPro" id="IPR040891">
    <property type="entry name" value="HEPN_SAV_6107"/>
</dbReference>
<dbReference type="Pfam" id="PF18726">
    <property type="entry name" value="HEPN_SAV_6107"/>
    <property type="match status" value="1"/>
</dbReference>
<reference evidence="2" key="1">
    <citation type="submission" date="2023-05" db="EMBL/GenBank/DDBJ databases">
        <title>Metabolic capabilities are highly conserved among human nasal-associated Corynebacterium species in pangenomic analyses.</title>
        <authorList>
            <person name="Tran T.H."/>
            <person name="Roberts A.Q."/>
            <person name="Escapa I.F."/>
            <person name="Gao W."/>
            <person name="Conlan S."/>
            <person name="Kong H."/>
            <person name="Segre J.A."/>
            <person name="Kelly M.S."/>
            <person name="Lemon K.P."/>
        </authorList>
    </citation>
    <scope>NUCLEOTIDE SEQUENCE</scope>
    <source>
        <strain evidence="2">KPL2773</strain>
    </source>
</reference>
<dbReference type="Proteomes" id="UP001224412">
    <property type="component" value="Unassembled WGS sequence"/>
</dbReference>
<dbReference type="AlphaFoldDB" id="A0AAP4BV35"/>
<accession>A0AAP4BV35</accession>
<name>A0AAP4BV35_9CORY</name>
<comment type="caution">
    <text evidence="2">The sequence shown here is derived from an EMBL/GenBank/DDBJ whole genome shotgun (WGS) entry which is preliminary data.</text>
</comment>
<evidence type="ECO:0000313" key="2">
    <source>
        <dbReference type="EMBL" id="MDK4307296.1"/>
    </source>
</evidence>
<evidence type="ECO:0000259" key="1">
    <source>
        <dbReference type="Pfam" id="PF18726"/>
    </source>
</evidence>
<feature type="domain" description="SAV-6107-like HEPN" evidence="1">
    <location>
        <begin position="50"/>
        <end position="136"/>
    </location>
</feature>
<dbReference type="EMBL" id="JASNVH010000010">
    <property type="protein sequence ID" value="MDK4307296.1"/>
    <property type="molecule type" value="Genomic_DNA"/>
</dbReference>
<protein>
    <submittedName>
        <fullName evidence="2">SAV_6107 family HEPN domain-containing protein</fullName>
    </submittedName>
</protein>
<dbReference type="RefSeq" id="WP_284589046.1">
    <property type="nucleotide sequence ID" value="NZ_JASNUC010000009.1"/>
</dbReference>
<organism evidence="2 3">
    <name type="scientific">Corynebacterium pseudodiphtheriticum</name>
    <dbReference type="NCBI Taxonomy" id="37637"/>
    <lineage>
        <taxon>Bacteria</taxon>
        <taxon>Bacillati</taxon>
        <taxon>Actinomycetota</taxon>
        <taxon>Actinomycetes</taxon>
        <taxon>Mycobacteriales</taxon>
        <taxon>Corynebacteriaceae</taxon>
        <taxon>Corynebacterium</taxon>
    </lineage>
</organism>
<proteinExistence type="predicted"/>